<reference evidence="4 5" key="1">
    <citation type="submission" date="2020-03" db="EMBL/GenBank/DDBJ databases">
        <title>Isolation and identification of active actinomycetes.</title>
        <authorList>
            <person name="Sun X."/>
        </authorList>
    </citation>
    <scope>NUCLEOTIDE SEQUENCE [LARGE SCALE GENOMIC DNA]</scope>
    <source>
        <strain evidence="4 5">NEAU-D13</strain>
    </source>
</reference>
<sequence>MTEMLFRVLGPLEVVHMDGRRADIPVGASEHVLTALLLRPNTWVSAESLAETVWPDRTSTSPAEELWPHVHDLCRRTPLFGETSARIESMGGRYRLNIGEGELDSIVFEQLVHDGRALLPTDPVTAARCFRAAADLWRGAPFASLNTYHSRAETDRLTRLRWAALDHLVDALMAMDHTAGSVTLLQALTAEDPKRERTWLRLVEVLTHAGRPVEAAAASRKAARVVGASGRHAR</sequence>
<dbReference type="EMBL" id="JAAMPJ010000015">
    <property type="protein sequence ID" value="NGY65166.1"/>
    <property type="molecule type" value="Genomic_DNA"/>
</dbReference>
<dbReference type="GO" id="GO:0003677">
    <property type="term" value="F:DNA binding"/>
    <property type="evidence" value="ECO:0007669"/>
    <property type="project" value="TreeGrafter"/>
</dbReference>
<dbReference type="Proteomes" id="UP000481360">
    <property type="component" value="Unassembled WGS sequence"/>
</dbReference>
<dbReference type="SUPFAM" id="SSF48452">
    <property type="entry name" value="TPR-like"/>
    <property type="match status" value="1"/>
</dbReference>
<dbReference type="PANTHER" id="PTHR35807">
    <property type="entry name" value="TRANSCRIPTIONAL REGULATOR REDD-RELATED"/>
    <property type="match status" value="1"/>
</dbReference>
<evidence type="ECO:0000256" key="2">
    <source>
        <dbReference type="ARBA" id="ARBA00023163"/>
    </source>
</evidence>
<evidence type="ECO:0000256" key="1">
    <source>
        <dbReference type="ARBA" id="ARBA00023015"/>
    </source>
</evidence>
<dbReference type="GO" id="GO:0006355">
    <property type="term" value="P:regulation of DNA-templated transcription"/>
    <property type="evidence" value="ECO:0007669"/>
    <property type="project" value="TreeGrafter"/>
</dbReference>
<dbReference type="Gene3D" id="1.25.40.10">
    <property type="entry name" value="Tetratricopeptide repeat domain"/>
    <property type="match status" value="1"/>
</dbReference>
<dbReference type="InterPro" id="IPR011990">
    <property type="entry name" value="TPR-like_helical_dom_sf"/>
</dbReference>
<keyword evidence="5" id="KW-1185">Reference proteome</keyword>
<evidence type="ECO:0000259" key="3">
    <source>
        <dbReference type="SMART" id="SM01043"/>
    </source>
</evidence>
<keyword evidence="2" id="KW-0804">Transcription</keyword>
<dbReference type="AlphaFoldDB" id="A0A7C9RYF1"/>
<dbReference type="InterPro" id="IPR051677">
    <property type="entry name" value="AfsR-DnrI-RedD_regulator"/>
</dbReference>
<dbReference type="InterPro" id="IPR036388">
    <property type="entry name" value="WH-like_DNA-bd_sf"/>
</dbReference>
<comment type="caution">
    <text evidence="4">The sequence shown here is derived from an EMBL/GenBank/DDBJ whole genome shotgun (WGS) entry which is preliminary data.</text>
</comment>
<dbReference type="Pfam" id="PF03704">
    <property type="entry name" value="BTAD"/>
    <property type="match status" value="1"/>
</dbReference>
<proteinExistence type="predicted"/>
<protein>
    <recommendedName>
        <fullName evidence="3">Bacterial transcriptional activator domain-containing protein</fullName>
    </recommendedName>
</protein>
<gene>
    <name evidence="4" type="ORF">G7043_40305</name>
</gene>
<dbReference type="Gene3D" id="1.10.10.10">
    <property type="entry name" value="Winged helix-like DNA-binding domain superfamily/Winged helix DNA-binding domain"/>
    <property type="match status" value="1"/>
</dbReference>
<organism evidence="4 5">
    <name type="scientific">Lentzea alba</name>
    <dbReference type="NCBI Taxonomy" id="2714351"/>
    <lineage>
        <taxon>Bacteria</taxon>
        <taxon>Bacillati</taxon>
        <taxon>Actinomycetota</taxon>
        <taxon>Actinomycetes</taxon>
        <taxon>Pseudonocardiales</taxon>
        <taxon>Pseudonocardiaceae</taxon>
        <taxon>Lentzea</taxon>
    </lineage>
</organism>
<dbReference type="InterPro" id="IPR005158">
    <property type="entry name" value="BTAD"/>
</dbReference>
<keyword evidence="1" id="KW-0805">Transcription regulation</keyword>
<evidence type="ECO:0000313" key="4">
    <source>
        <dbReference type="EMBL" id="NGY65166.1"/>
    </source>
</evidence>
<accession>A0A7C9RYF1</accession>
<dbReference type="PANTHER" id="PTHR35807:SF1">
    <property type="entry name" value="TRANSCRIPTIONAL REGULATOR REDD"/>
    <property type="match status" value="1"/>
</dbReference>
<evidence type="ECO:0000313" key="5">
    <source>
        <dbReference type="Proteomes" id="UP000481360"/>
    </source>
</evidence>
<dbReference type="SMART" id="SM01043">
    <property type="entry name" value="BTAD"/>
    <property type="match status" value="1"/>
</dbReference>
<name>A0A7C9RYF1_9PSEU</name>
<feature type="domain" description="Bacterial transcriptional activator" evidence="3">
    <location>
        <begin position="103"/>
        <end position="226"/>
    </location>
</feature>